<evidence type="ECO:0000313" key="2">
    <source>
        <dbReference type="Proteomes" id="UP001161064"/>
    </source>
</evidence>
<comment type="caution">
    <text evidence="1">The sequence shown here is derived from an EMBL/GenBank/DDBJ whole genome shotgun (WGS) entry which is preliminary data.</text>
</comment>
<dbReference type="EMBL" id="BPFZ01000020">
    <property type="protein sequence ID" value="GIU68084.1"/>
    <property type="molecule type" value="Genomic_DNA"/>
</dbReference>
<accession>A0ABQ4PYD8</accession>
<protein>
    <submittedName>
        <fullName evidence="1">Uncharacterized protein</fullName>
    </submittedName>
</protein>
<dbReference type="Proteomes" id="UP001161064">
    <property type="component" value="Unassembled WGS sequence"/>
</dbReference>
<proteinExistence type="predicted"/>
<keyword evidence="2" id="KW-1185">Reference proteome</keyword>
<name>A0ABQ4PYD8_9PROT</name>
<organism evidence="1 2">
    <name type="scientific">Candidatus Phycosocius spiralis</name>
    <dbReference type="NCBI Taxonomy" id="2815099"/>
    <lineage>
        <taxon>Bacteria</taxon>
        <taxon>Pseudomonadati</taxon>
        <taxon>Pseudomonadota</taxon>
        <taxon>Alphaproteobacteria</taxon>
        <taxon>Caulobacterales</taxon>
        <taxon>Caulobacterales incertae sedis</taxon>
        <taxon>Candidatus Phycosocius</taxon>
    </lineage>
</organism>
<gene>
    <name evidence="1" type="ORF">PsB1_2238</name>
</gene>
<reference evidence="1" key="1">
    <citation type="submission" date="2021-05" db="EMBL/GenBank/DDBJ databases">
        <authorList>
            <person name="Tanabe Y."/>
        </authorList>
    </citation>
    <scope>NUCLEOTIDE SEQUENCE</scope>
    <source>
        <strain evidence="1">BOTRYCO-1</strain>
    </source>
</reference>
<sequence>MEGEFKKMFEQKTFMSDVTPVSHPARTRGRGADALLPIVGPLWPRVFGLARVRWAGVTG</sequence>
<reference evidence="1" key="2">
    <citation type="journal article" date="2023" name="ISME Commun">
        <title>Characterization of a bloom-associated alphaproteobacterial lineage, 'Candidatus Phycosocius': insights into freshwater algal-bacterial interactions.</title>
        <authorList>
            <person name="Tanabe Y."/>
            <person name="Yamaguchi H."/>
            <person name="Yoshida M."/>
            <person name="Kai A."/>
            <person name="Okazaki Y."/>
        </authorList>
    </citation>
    <scope>NUCLEOTIDE SEQUENCE</scope>
    <source>
        <strain evidence="1">BOTRYCO-1</strain>
    </source>
</reference>
<evidence type="ECO:0000313" key="1">
    <source>
        <dbReference type="EMBL" id="GIU68084.1"/>
    </source>
</evidence>